<dbReference type="Pfam" id="PF01541">
    <property type="entry name" value="GIY-YIG"/>
    <property type="match status" value="1"/>
</dbReference>
<keyword evidence="3" id="KW-0228">DNA excision</keyword>
<dbReference type="InterPro" id="IPR000305">
    <property type="entry name" value="GIY-YIG_endonuc"/>
</dbReference>
<dbReference type="InterPro" id="IPR047296">
    <property type="entry name" value="GIY-YIG_UvrC_Cho"/>
</dbReference>
<dbReference type="InterPro" id="IPR035901">
    <property type="entry name" value="GIY-YIG_endonuc_sf"/>
</dbReference>
<dbReference type="SUPFAM" id="SSF46600">
    <property type="entry name" value="C-terminal UvrC-binding domain of UvrB"/>
    <property type="match status" value="1"/>
</dbReference>
<dbReference type="InterPro" id="IPR036876">
    <property type="entry name" value="UVR_dom_sf"/>
</dbReference>
<dbReference type="AlphaFoldDB" id="X1MGY3"/>
<keyword evidence="5" id="KW-0234">DNA repair</keyword>
<keyword evidence="2" id="KW-0227">DNA damage</keyword>
<dbReference type="GO" id="GO:0006289">
    <property type="term" value="P:nucleotide-excision repair"/>
    <property type="evidence" value="ECO:0007669"/>
    <property type="project" value="InterPro"/>
</dbReference>
<dbReference type="CDD" id="cd10434">
    <property type="entry name" value="GIY-YIG_UvrC_Cho"/>
    <property type="match status" value="1"/>
</dbReference>
<reference evidence="7" key="1">
    <citation type="journal article" date="2014" name="Front. Microbiol.">
        <title>High frequency of phylogenetically diverse reductive dehalogenase-homologous genes in deep subseafloor sedimentary metagenomes.</title>
        <authorList>
            <person name="Kawai M."/>
            <person name="Futagami T."/>
            <person name="Toyoda A."/>
            <person name="Takaki Y."/>
            <person name="Nishi S."/>
            <person name="Hori S."/>
            <person name="Arai W."/>
            <person name="Tsubouchi T."/>
            <person name="Morono Y."/>
            <person name="Uchiyama I."/>
            <person name="Ito T."/>
            <person name="Fujiyama A."/>
            <person name="Inagaki F."/>
            <person name="Takami H."/>
        </authorList>
    </citation>
    <scope>NUCLEOTIDE SEQUENCE</scope>
    <source>
        <strain evidence="7">Expedition CK06-06</strain>
    </source>
</reference>
<comment type="caution">
    <text evidence="7">The sequence shown here is derived from an EMBL/GenBank/DDBJ whole genome shotgun (WGS) entry which is preliminary data.</text>
</comment>
<evidence type="ECO:0000256" key="5">
    <source>
        <dbReference type="ARBA" id="ARBA00023204"/>
    </source>
</evidence>
<keyword evidence="1" id="KW-0963">Cytoplasm</keyword>
<dbReference type="SMART" id="SM00465">
    <property type="entry name" value="GIYc"/>
    <property type="match status" value="1"/>
</dbReference>
<gene>
    <name evidence="7" type="ORF">S06H3_32614</name>
</gene>
<evidence type="ECO:0000256" key="2">
    <source>
        <dbReference type="ARBA" id="ARBA00022763"/>
    </source>
</evidence>
<dbReference type="FunFam" id="3.40.1440.10:FF:000001">
    <property type="entry name" value="UvrABC system protein C"/>
    <property type="match status" value="1"/>
</dbReference>
<dbReference type="GO" id="GO:0004518">
    <property type="term" value="F:nuclease activity"/>
    <property type="evidence" value="ECO:0007669"/>
    <property type="project" value="UniProtKB-KW"/>
</dbReference>
<name>X1MGY3_9ZZZZ</name>
<dbReference type="PROSITE" id="PS50164">
    <property type="entry name" value="GIY_YIG"/>
    <property type="match status" value="1"/>
</dbReference>
<organism evidence="7">
    <name type="scientific">marine sediment metagenome</name>
    <dbReference type="NCBI Taxonomy" id="412755"/>
    <lineage>
        <taxon>unclassified sequences</taxon>
        <taxon>metagenomes</taxon>
        <taxon>ecological metagenomes</taxon>
    </lineage>
</organism>
<sequence length="225" mass="25811">MKIQLQEQLKALPTSPGVYLFKDDLGKVIYVGKAANISNRVKSYFAASGNLSSKTQQLVLKVNDLEFMVTDSEQEALILECNLIKKYHPRYNVRLKDDKTFPYLKIDISEDWPGVYITRRFKNDGTRYFGPFASAGSVRKTLRLVKKIFPFRSCTRSIDGTDKRPCLDYYIHRCLGPCIGAVNKQEYLEVINQVILFLQGKQELVLHELSSKMRASAQQLQFEKA</sequence>
<dbReference type="SUPFAM" id="SSF82771">
    <property type="entry name" value="GIY-YIG endonuclease"/>
    <property type="match status" value="1"/>
</dbReference>
<dbReference type="Gene3D" id="3.40.1440.10">
    <property type="entry name" value="GIY-YIG endonuclease"/>
    <property type="match status" value="1"/>
</dbReference>
<dbReference type="PANTHER" id="PTHR30562:SF1">
    <property type="entry name" value="UVRABC SYSTEM PROTEIN C"/>
    <property type="match status" value="1"/>
</dbReference>
<evidence type="ECO:0000256" key="3">
    <source>
        <dbReference type="ARBA" id="ARBA00022769"/>
    </source>
</evidence>
<feature type="domain" description="GIY-YIG" evidence="6">
    <location>
        <begin position="14"/>
        <end position="93"/>
    </location>
</feature>
<evidence type="ECO:0000256" key="4">
    <source>
        <dbReference type="ARBA" id="ARBA00022881"/>
    </source>
</evidence>
<protein>
    <recommendedName>
        <fullName evidence="6">GIY-YIG domain-containing protein</fullName>
    </recommendedName>
</protein>
<proteinExistence type="predicted"/>
<accession>X1MGY3</accession>
<dbReference type="InterPro" id="IPR050066">
    <property type="entry name" value="UvrABC_protein_C"/>
</dbReference>
<evidence type="ECO:0000313" key="7">
    <source>
        <dbReference type="EMBL" id="GAI30513.1"/>
    </source>
</evidence>
<feature type="non-terminal residue" evidence="7">
    <location>
        <position position="225"/>
    </location>
</feature>
<evidence type="ECO:0000256" key="1">
    <source>
        <dbReference type="ARBA" id="ARBA00022490"/>
    </source>
</evidence>
<dbReference type="PANTHER" id="PTHR30562">
    <property type="entry name" value="UVRC/OXIDOREDUCTASE"/>
    <property type="match status" value="1"/>
</dbReference>
<keyword evidence="4" id="KW-0267">Excision nuclease</keyword>
<dbReference type="EMBL" id="BARV01019403">
    <property type="protein sequence ID" value="GAI30513.1"/>
    <property type="molecule type" value="Genomic_DNA"/>
</dbReference>
<dbReference type="GO" id="GO:0009380">
    <property type="term" value="C:excinuclease repair complex"/>
    <property type="evidence" value="ECO:0007669"/>
    <property type="project" value="TreeGrafter"/>
</dbReference>
<evidence type="ECO:0000259" key="6">
    <source>
        <dbReference type="PROSITE" id="PS50164"/>
    </source>
</evidence>